<evidence type="ECO:0000313" key="3">
    <source>
        <dbReference type="Proteomes" id="UP000244016"/>
    </source>
</evidence>
<protein>
    <submittedName>
        <fullName evidence="2">Putative membrane protein</fullName>
    </submittedName>
</protein>
<dbReference type="EMBL" id="PEBW01000001">
    <property type="protein sequence ID" value="PTQ53388.1"/>
    <property type="molecule type" value="Genomic_DNA"/>
</dbReference>
<evidence type="ECO:0000256" key="1">
    <source>
        <dbReference type="SAM" id="Phobius"/>
    </source>
</evidence>
<feature type="transmembrane region" description="Helical" evidence="1">
    <location>
        <begin position="141"/>
        <end position="163"/>
    </location>
</feature>
<keyword evidence="1" id="KW-0812">Transmembrane</keyword>
<sequence>MSALWGTFVNTAAILVGSLLGMRVLRLSASTADAVLRSIALAVVILGIQMVLASSHFLVVVASLALGTLLGERWDLQGKLETLGKAFEARLSVGRHGGLANAFVTASLVYVVGSMAIVGALDGGLRNEHHVLYTKAFLDGFTAVLFAGTLGPGVALSAVPVFLYEGTIALTARWLTRAVSEDLLLRITAEVSAVGGVLIFAIGLNLLELTRLRVANMLPALVVAGLLALFV</sequence>
<evidence type="ECO:0000313" key="2">
    <source>
        <dbReference type="EMBL" id="PTQ53388.1"/>
    </source>
</evidence>
<keyword evidence="1" id="KW-0472">Membrane</keyword>
<keyword evidence="1" id="KW-1133">Transmembrane helix</keyword>
<feature type="transmembrane region" description="Helical" evidence="1">
    <location>
        <begin position="39"/>
        <end position="66"/>
    </location>
</feature>
<reference evidence="2 3" key="1">
    <citation type="submission" date="2017-08" db="EMBL/GenBank/DDBJ databases">
        <title>Burning lignite coal seam in the remote Altai Mountains harbors a hydrogen-driven thermophilic microbial community.</title>
        <authorList>
            <person name="Kadnikov V.V."/>
            <person name="Mardanov A.V."/>
            <person name="Ivasenko D."/>
            <person name="Beletsky A.V."/>
            <person name="Karnachuk O.V."/>
            <person name="Ravin N.V."/>
        </authorList>
    </citation>
    <scope>NUCLEOTIDE SEQUENCE [LARGE SCALE GENOMIC DNA]</scope>
    <source>
        <strain evidence="2">AL31</strain>
    </source>
</reference>
<dbReference type="PANTHER" id="PTHR36111">
    <property type="entry name" value="INNER MEMBRANE PROTEIN-RELATED"/>
    <property type="match status" value="1"/>
</dbReference>
<comment type="caution">
    <text evidence="2">The sequence shown here is derived from an EMBL/GenBank/DDBJ whole genome shotgun (WGS) entry which is preliminary data.</text>
</comment>
<dbReference type="AlphaFoldDB" id="A0A2T5GB50"/>
<feature type="transmembrane region" description="Helical" evidence="1">
    <location>
        <begin position="6"/>
        <end position="27"/>
    </location>
</feature>
<dbReference type="InterPro" id="IPR007563">
    <property type="entry name" value="DUF554"/>
</dbReference>
<organism evidence="2 3">
    <name type="scientific">Brockia lithotrophica</name>
    <dbReference type="NCBI Taxonomy" id="933949"/>
    <lineage>
        <taxon>Bacteria</taxon>
        <taxon>Bacillati</taxon>
        <taxon>Bacillota</taxon>
        <taxon>Bacilli</taxon>
        <taxon>Bacillales</taxon>
        <taxon>Bacillales Family X. Incertae Sedis</taxon>
        <taxon>Brockia</taxon>
    </lineage>
</organism>
<proteinExistence type="predicted"/>
<dbReference type="Proteomes" id="UP000244016">
    <property type="component" value="Unassembled WGS sequence"/>
</dbReference>
<feature type="transmembrane region" description="Helical" evidence="1">
    <location>
        <begin position="214"/>
        <end position="230"/>
    </location>
</feature>
<name>A0A2T5GB50_9BACL</name>
<accession>A0A2T5GB50</accession>
<feature type="transmembrane region" description="Helical" evidence="1">
    <location>
        <begin position="183"/>
        <end position="207"/>
    </location>
</feature>
<gene>
    <name evidence="2" type="ORF">BLITH_0468</name>
</gene>
<dbReference type="Pfam" id="PF04474">
    <property type="entry name" value="DUF554"/>
    <property type="match status" value="1"/>
</dbReference>
<dbReference type="PANTHER" id="PTHR36111:SF2">
    <property type="entry name" value="INNER MEMBRANE PROTEIN"/>
    <property type="match status" value="1"/>
</dbReference>
<feature type="transmembrane region" description="Helical" evidence="1">
    <location>
        <begin position="99"/>
        <end position="121"/>
    </location>
</feature>